<dbReference type="Gene3D" id="3.40.50.300">
    <property type="entry name" value="P-loop containing nucleotide triphosphate hydrolases"/>
    <property type="match status" value="1"/>
</dbReference>
<keyword evidence="1" id="KW-0547">Nucleotide-binding</keyword>
<proteinExistence type="predicted"/>
<comment type="caution">
    <text evidence="1">The sequence shown here is derived from an EMBL/GenBank/DDBJ whole genome shotgun (WGS) entry which is preliminary data.</text>
</comment>
<dbReference type="SUPFAM" id="SSF52540">
    <property type="entry name" value="P-loop containing nucleoside triphosphate hydrolases"/>
    <property type="match status" value="1"/>
</dbReference>
<reference evidence="1 2" key="1">
    <citation type="submission" date="2020-05" db="EMBL/GenBank/DDBJ databases">
        <title>Nakamurella sp. DB0629 isolated from air conditioner.</title>
        <authorList>
            <person name="Kim D.H."/>
            <person name="Kim D.-U."/>
        </authorList>
    </citation>
    <scope>NUCLEOTIDE SEQUENCE [LARGE SCALE GENOMIC DNA]</scope>
    <source>
        <strain evidence="1 2">DB0629</strain>
    </source>
</reference>
<evidence type="ECO:0000313" key="2">
    <source>
        <dbReference type="Proteomes" id="UP000562984"/>
    </source>
</evidence>
<gene>
    <name evidence="1" type="ORF">HKD39_05100</name>
</gene>
<protein>
    <submittedName>
        <fullName evidence="1">ATP-binding protein</fullName>
    </submittedName>
</protein>
<dbReference type="AlphaFoldDB" id="A0A849A7L7"/>
<dbReference type="EMBL" id="JABEND010000002">
    <property type="protein sequence ID" value="NNG35098.1"/>
    <property type="molecule type" value="Genomic_DNA"/>
</dbReference>
<dbReference type="GO" id="GO:0005524">
    <property type="term" value="F:ATP binding"/>
    <property type="evidence" value="ECO:0007669"/>
    <property type="project" value="UniProtKB-KW"/>
</dbReference>
<keyword evidence="2" id="KW-1185">Reference proteome</keyword>
<sequence>MPQAYVLLVAGPSGSGKSRLADRSGLPVLRLDDFYRAADDPGLPRLPGGQVDWDHPDSWHADRALEAVITLCRTGFTTVPDYDIATSSVVGARELRLGGEHIVVAEGIFVSEIVRGCRQAGVLLDAWCVHRPRLVTMVLRLLRDLREHRKSPLFLLRRGILLARREPAIVRRLVAAGCRPIRPRAAARQLRRYLVAQPANSRLPNQSPAE</sequence>
<dbReference type="Proteomes" id="UP000562984">
    <property type="component" value="Unassembled WGS sequence"/>
</dbReference>
<name>A0A849A7L7_9ACTN</name>
<keyword evidence="1" id="KW-0067">ATP-binding</keyword>
<dbReference type="InterPro" id="IPR027417">
    <property type="entry name" value="P-loop_NTPase"/>
</dbReference>
<evidence type="ECO:0000313" key="1">
    <source>
        <dbReference type="EMBL" id="NNG35098.1"/>
    </source>
</evidence>
<organism evidence="1 2">
    <name type="scientific">Nakamurella aerolata</name>
    <dbReference type="NCBI Taxonomy" id="1656892"/>
    <lineage>
        <taxon>Bacteria</taxon>
        <taxon>Bacillati</taxon>
        <taxon>Actinomycetota</taxon>
        <taxon>Actinomycetes</taxon>
        <taxon>Nakamurellales</taxon>
        <taxon>Nakamurellaceae</taxon>
        <taxon>Nakamurella</taxon>
    </lineage>
</organism>
<accession>A0A849A7L7</accession>